<proteinExistence type="predicted"/>
<evidence type="ECO:0000256" key="2">
    <source>
        <dbReference type="SAM" id="Phobius"/>
    </source>
</evidence>
<keyword evidence="2" id="KW-0472">Membrane</keyword>
<dbReference type="OrthoDB" id="221492at2"/>
<keyword evidence="2" id="KW-0812">Transmembrane</keyword>
<dbReference type="EMBL" id="CP036267">
    <property type="protein sequence ID" value="QDT34206.1"/>
    <property type="molecule type" value="Genomic_DNA"/>
</dbReference>
<dbReference type="AlphaFoldDB" id="A0A517QRF1"/>
<accession>A0A517QRF1</accession>
<evidence type="ECO:0000313" key="3">
    <source>
        <dbReference type="EMBL" id="QDT34206.1"/>
    </source>
</evidence>
<gene>
    <name evidence="3" type="ORF">Mal48_34660</name>
</gene>
<name>A0A517QRF1_9PLAN</name>
<evidence type="ECO:0000256" key="1">
    <source>
        <dbReference type="SAM" id="Coils"/>
    </source>
</evidence>
<feature type="transmembrane region" description="Helical" evidence="2">
    <location>
        <begin position="21"/>
        <end position="45"/>
    </location>
</feature>
<reference evidence="3 4" key="1">
    <citation type="submission" date="2019-02" db="EMBL/GenBank/DDBJ databases">
        <title>Deep-cultivation of Planctomycetes and their phenomic and genomic characterization uncovers novel biology.</title>
        <authorList>
            <person name="Wiegand S."/>
            <person name="Jogler M."/>
            <person name="Boedeker C."/>
            <person name="Pinto D."/>
            <person name="Vollmers J."/>
            <person name="Rivas-Marin E."/>
            <person name="Kohn T."/>
            <person name="Peeters S.H."/>
            <person name="Heuer A."/>
            <person name="Rast P."/>
            <person name="Oberbeckmann S."/>
            <person name="Bunk B."/>
            <person name="Jeske O."/>
            <person name="Meyerdierks A."/>
            <person name="Storesund J.E."/>
            <person name="Kallscheuer N."/>
            <person name="Luecker S."/>
            <person name="Lage O.M."/>
            <person name="Pohl T."/>
            <person name="Merkel B.J."/>
            <person name="Hornburger P."/>
            <person name="Mueller R.-W."/>
            <person name="Bruemmer F."/>
            <person name="Labrenz M."/>
            <person name="Spormann A.M."/>
            <person name="Op den Camp H."/>
            <person name="Overmann J."/>
            <person name="Amann R."/>
            <person name="Jetten M.S.M."/>
            <person name="Mascher T."/>
            <person name="Medema M.H."/>
            <person name="Devos D.P."/>
            <person name="Kaster A.-K."/>
            <person name="Ovreas L."/>
            <person name="Rohde M."/>
            <person name="Galperin M.Y."/>
            <person name="Jogler C."/>
        </authorList>
    </citation>
    <scope>NUCLEOTIDE SEQUENCE [LARGE SCALE GENOMIC DNA]</scope>
    <source>
        <strain evidence="3 4">Mal48</strain>
    </source>
</reference>
<dbReference type="KEGG" id="tpol:Mal48_34660"/>
<organism evidence="3 4">
    <name type="scientific">Thalassoglobus polymorphus</name>
    <dbReference type="NCBI Taxonomy" id="2527994"/>
    <lineage>
        <taxon>Bacteria</taxon>
        <taxon>Pseudomonadati</taxon>
        <taxon>Planctomycetota</taxon>
        <taxon>Planctomycetia</taxon>
        <taxon>Planctomycetales</taxon>
        <taxon>Planctomycetaceae</taxon>
        <taxon>Thalassoglobus</taxon>
    </lineage>
</organism>
<evidence type="ECO:0000313" key="4">
    <source>
        <dbReference type="Proteomes" id="UP000315724"/>
    </source>
</evidence>
<dbReference type="Proteomes" id="UP000315724">
    <property type="component" value="Chromosome"/>
</dbReference>
<sequence>MATLRDELESLRLRLKWYLKVRALLQTVLLISILVLGLGWLDYYFRPTHSIVRFLLSMLFWIGAASVVVLRLLPALFQKIQPLDVALALEKLEGTRSGELAAAVDFQASGDLDHSSSWKKELVQNYLESQVSPSTKVRSRNLIVQSILLGFGLLFLSLYAMPTVVTAVTRVVWPASQAEWPRLTKLRVYDQQRNPVAPGATISLMGSTGSNFYVEDMIGEPPEDVILEIRRTSQPLKRIRLQNRQPQNSSESGRETFRFRLVPNQMETMQFRIVGGDDQSMDWMTLRKEIKPVVQSMICQIDPPEYLNAESTILENVSGPVPAPVGALLQFDLSMNRPVRELELRDLESNAVVSQVVNGSHLRFDLDVAEAEEGSLIYELFVRVGPDLEVENSTGPGWQRVKRIRIEPLADLPPEVTVLAPQKDLRVTRDALVPYEATARDDYGLQDFSLKVEAKTPLSLAAEIQDGQLEATLTGTLDLRLLSVEEGDLIELSAVASDRSPEGVPVATSPIRMTVVSTQEKEQDLQALLEQASNELLAVYQTQQDILTETRQLTKESRDGEFTLEANEKLHLLQVRQQGVQETLRLRIQQGTLSAIASEIRVNQLDSQRVEELSSETTNAVGDLLDKEVSETMRSFQSLRTIGELARETETSEPARRRLLDELTRSMKLQGSVTTKLERILQTLDRWGSSADIRIQWKLIKSELRTVIEDLSAVDQLTISRAVSELDTEQVEQLRGFSKQHVALTVKLQGLRQQLEQSDSENWNEFKRELEEVQGEVQLQRAAEAVLGNKILRAIDIDRQLLQSFKNILLQDTLRQNQMEADLETYRAFEDELKTLAEQQSELHARWIRSEANEAIIQQQKKLTKKLQEMAERAEDIGLPQIDELLTDSISEVDSLLGAVADGESILQRTELEAIDENLEAAMNVVGERVRTLQDRDQSQLIRQLTLLAKELVEEQKSVIQEFAFIKEAVAANRRLTRSQRRQLLELAQVEQEIANKLTPFQESTGNLPVLNESLKSLIELLEVVAGRFKKNDELPEVENDLATIQLRLAQLSGLSSDLTETSPGEANAGLPPEVRVQLTLLLQKQKELAEQEKILIDRGEIITEEMQSRFLARQREISKRLEEIFESIEKLTQ</sequence>
<feature type="coiled-coil region" evidence="1">
    <location>
        <begin position="819"/>
        <end position="877"/>
    </location>
</feature>
<keyword evidence="2" id="KW-1133">Transmembrane helix</keyword>
<feature type="transmembrane region" description="Helical" evidence="2">
    <location>
        <begin position="51"/>
        <end position="73"/>
    </location>
</feature>
<dbReference type="RefSeq" id="WP_145201785.1">
    <property type="nucleotide sequence ID" value="NZ_CP036267.1"/>
</dbReference>
<protein>
    <submittedName>
        <fullName evidence="3">Uncharacterized protein</fullName>
    </submittedName>
</protein>
<feature type="transmembrane region" description="Helical" evidence="2">
    <location>
        <begin position="142"/>
        <end position="161"/>
    </location>
</feature>
<keyword evidence="1" id="KW-0175">Coiled coil</keyword>
<keyword evidence="4" id="KW-1185">Reference proteome</keyword>